<accession>A0ABD1V6K7</accession>
<keyword evidence="2" id="KW-0472">Membrane</keyword>
<keyword evidence="1" id="KW-0378">Hydrolase</keyword>
<feature type="domain" description="Phosphatidic acid phosphatase type 2/haloperoxidase" evidence="3">
    <location>
        <begin position="123"/>
        <end position="232"/>
    </location>
</feature>
<dbReference type="GO" id="GO:0016787">
    <property type="term" value="F:hydrolase activity"/>
    <property type="evidence" value="ECO:0007669"/>
    <property type="project" value="UniProtKB-KW"/>
</dbReference>
<organism evidence="4 5">
    <name type="scientific">Abeliophyllum distichum</name>
    <dbReference type="NCBI Taxonomy" id="126358"/>
    <lineage>
        <taxon>Eukaryota</taxon>
        <taxon>Viridiplantae</taxon>
        <taxon>Streptophyta</taxon>
        <taxon>Embryophyta</taxon>
        <taxon>Tracheophyta</taxon>
        <taxon>Spermatophyta</taxon>
        <taxon>Magnoliopsida</taxon>
        <taxon>eudicotyledons</taxon>
        <taxon>Gunneridae</taxon>
        <taxon>Pentapetalae</taxon>
        <taxon>asterids</taxon>
        <taxon>lamiids</taxon>
        <taxon>Lamiales</taxon>
        <taxon>Oleaceae</taxon>
        <taxon>Forsythieae</taxon>
        <taxon>Abeliophyllum</taxon>
    </lineage>
</organism>
<feature type="transmembrane region" description="Helical" evidence="2">
    <location>
        <begin position="214"/>
        <end position="233"/>
    </location>
</feature>
<reference evidence="5" key="1">
    <citation type="submission" date="2024-07" db="EMBL/GenBank/DDBJ databases">
        <title>Two chromosome-level genome assemblies of Korean endemic species Abeliophyllum distichum and Forsythia ovata (Oleaceae).</title>
        <authorList>
            <person name="Jang H."/>
        </authorList>
    </citation>
    <scope>NUCLEOTIDE SEQUENCE [LARGE SCALE GENOMIC DNA]</scope>
</reference>
<dbReference type="Gene3D" id="1.20.144.10">
    <property type="entry name" value="Phosphatidic acid phosphatase type 2/haloperoxidase"/>
    <property type="match status" value="1"/>
</dbReference>
<dbReference type="PANTHER" id="PTHR11247">
    <property type="entry name" value="PALMITOYL-PROTEIN THIOESTERASE/DOLICHYLDIPHOSPHATASE 1"/>
    <property type="match status" value="1"/>
</dbReference>
<evidence type="ECO:0000313" key="4">
    <source>
        <dbReference type="EMBL" id="KAL2532523.1"/>
    </source>
</evidence>
<evidence type="ECO:0000259" key="3">
    <source>
        <dbReference type="SMART" id="SM00014"/>
    </source>
</evidence>
<evidence type="ECO:0000256" key="1">
    <source>
        <dbReference type="ARBA" id="ARBA00022801"/>
    </source>
</evidence>
<name>A0ABD1V6K7_9LAMI</name>
<evidence type="ECO:0000313" key="5">
    <source>
        <dbReference type="Proteomes" id="UP001604336"/>
    </source>
</evidence>
<evidence type="ECO:0000256" key="2">
    <source>
        <dbReference type="SAM" id="Phobius"/>
    </source>
</evidence>
<keyword evidence="2" id="KW-1133">Transmembrane helix</keyword>
<dbReference type="SMART" id="SM00014">
    <property type="entry name" value="acidPPc"/>
    <property type="match status" value="1"/>
</dbReference>
<dbReference type="EMBL" id="JBFOLK010000002">
    <property type="protein sequence ID" value="KAL2532523.1"/>
    <property type="molecule type" value="Genomic_DNA"/>
</dbReference>
<keyword evidence="5" id="KW-1185">Reference proteome</keyword>
<dbReference type="SUPFAM" id="SSF48317">
    <property type="entry name" value="Acid phosphatase/Vanadium-dependent haloperoxidase"/>
    <property type="match status" value="1"/>
</dbReference>
<dbReference type="Proteomes" id="UP001604336">
    <property type="component" value="Unassembled WGS sequence"/>
</dbReference>
<sequence length="288" mass="32633">MQVILARVIRPIAAPTSITYRSERFHSSNNFFGRELYFRGKFFSRKFAFWANETRNSNTIKDSMETHVSTSENGVQAFEQEAFIEGSLNSGAVGFEATLNSLSKWLVAVLFGAIVLWRHDAESLWALMGSVLNAILSISLKKILKHERPISTLRSDPGMPSSHAQSIFYTVAFVNLSMAEWYGINGLTTSLNGLVFILGCYFSWLRVSQQLHTVSQVVVGAVLGYAFSVLWFFSWRSFCTQGIYILFAGQNCCCSGCDWIWRRIYSSCFSDLASRRKINIYLFSDAIW</sequence>
<gene>
    <name evidence="4" type="ORF">Adt_05874</name>
</gene>
<dbReference type="Pfam" id="PF01569">
    <property type="entry name" value="PAP2"/>
    <property type="match status" value="1"/>
</dbReference>
<dbReference type="InterPro" id="IPR036938">
    <property type="entry name" value="PAP2/HPO_sf"/>
</dbReference>
<dbReference type="AlphaFoldDB" id="A0ABD1V6K7"/>
<dbReference type="PANTHER" id="PTHR11247:SF40">
    <property type="entry name" value="LIPID PHOSPHATE PHOSPHATASE EPSILON 1, CHLOROPLASTIC"/>
    <property type="match status" value="1"/>
</dbReference>
<comment type="caution">
    <text evidence="4">The sequence shown here is derived from an EMBL/GenBank/DDBJ whole genome shotgun (WGS) entry which is preliminary data.</text>
</comment>
<dbReference type="InterPro" id="IPR000326">
    <property type="entry name" value="PAP2/HPO"/>
</dbReference>
<feature type="transmembrane region" description="Helical" evidence="2">
    <location>
        <begin position="190"/>
        <end position="207"/>
    </location>
</feature>
<proteinExistence type="predicted"/>
<protein>
    <submittedName>
        <fullName evidence="4">Lipid phosphate phosphatase epsilon 2</fullName>
    </submittedName>
</protein>
<keyword evidence="2" id="KW-0812">Transmembrane</keyword>